<comment type="pathway">
    <text evidence="2">Carbohydrate biosynthesis; dTDP-L-rhamnose biosynthesis.</text>
</comment>
<keyword evidence="2" id="KW-0560">Oxidoreductase</keyword>
<dbReference type="Pfam" id="PF04321">
    <property type="entry name" value="RmlD_sub_bind"/>
    <property type="match status" value="1"/>
</dbReference>
<dbReference type="AlphaFoldDB" id="A0A060BTM0"/>
<reference evidence="4" key="1">
    <citation type="journal article" date="2013" name="Environ. Microbiol.">
        <title>Seasonally variable intestinal metagenomes of the red palm weevil (Rhynchophorus ferrugineus).</title>
        <authorList>
            <person name="Jia S."/>
            <person name="Zhang X."/>
            <person name="Zhang G."/>
            <person name="Yin A."/>
            <person name="Zhang S."/>
            <person name="Li F."/>
            <person name="Wang L."/>
            <person name="Zhao D."/>
            <person name="Yun Q."/>
            <person name="Tala"/>
            <person name="Wang J."/>
            <person name="Sun G."/>
            <person name="Baabdullah M."/>
            <person name="Yu X."/>
            <person name="Hu S."/>
            <person name="Al-Mssallem I.S."/>
            <person name="Yu J."/>
        </authorList>
    </citation>
    <scope>NUCLEOTIDE SEQUENCE</scope>
</reference>
<organism evidence="4">
    <name type="scientific">uncultured Cyanothece sp</name>
    <dbReference type="NCBI Taxonomy" id="259951"/>
    <lineage>
        <taxon>Bacteria</taxon>
        <taxon>Bacillati</taxon>
        <taxon>Cyanobacteriota</taxon>
        <taxon>Cyanophyceae</taxon>
        <taxon>Gomontiellales</taxon>
        <taxon>Cyanothecaceae</taxon>
        <taxon>Cyanothece</taxon>
        <taxon>environmental samples</taxon>
    </lineage>
</organism>
<dbReference type="InterPro" id="IPR005913">
    <property type="entry name" value="dTDP_dehydrorham_reduct"/>
</dbReference>
<dbReference type="InterPro" id="IPR036291">
    <property type="entry name" value="NAD(P)-bd_dom_sf"/>
</dbReference>
<dbReference type="EC" id="1.1.1.133" evidence="2"/>
<evidence type="ECO:0000313" key="4">
    <source>
        <dbReference type="EMBL" id="AIA84180.1"/>
    </source>
</evidence>
<dbReference type="Gene3D" id="3.40.50.720">
    <property type="entry name" value="NAD(P)-binding Rossmann-like Domain"/>
    <property type="match status" value="1"/>
</dbReference>
<proteinExistence type="inferred from homology"/>
<name>A0A060BTM0_9CYAN</name>
<sequence length="146" mass="16273">MDLSDPISIENFFRGKRFDAIIASGAYTAVDKAEKERDLCMQVNTKSAIQLCKIAESMGAKFVLISSDYVFDGTKDGLYETNDKVNPLNVYGLSKALAEKEVIKYSKSFIVRTSWVFGDGHNFVNTMLTLSKTHRELKVVSDQIGS</sequence>
<dbReference type="InterPro" id="IPR029903">
    <property type="entry name" value="RmlD-like-bd"/>
</dbReference>
<comment type="function">
    <text evidence="2">Catalyzes the reduction of dTDP-6-deoxy-L-lyxo-4-hexulose to yield dTDP-L-rhamnose.</text>
</comment>
<feature type="non-terminal residue" evidence="4">
    <location>
        <position position="146"/>
    </location>
</feature>
<dbReference type="GO" id="GO:0005829">
    <property type="term" value="C:cytosol"/>
    <property type="evidence" value="ECO:0007669"/>
    <property type="project" value="TreeGrafter"/>
</dbReference>
<dbReference type="UniPathway" id="UPA00124"/>
<comment type="similarity">
    <text evidence="1 2">Belongs to the dTDP-4-dehydrorhamnose reductase family.</text>
</comment>
<protein>
    <recommendedName>
        <fullName evidence="2">dTDP-4-dehydrorhamnose reductase</fullName>
        <ecNumber evidence="2">1.1.1.133</ecNumber>
    </recommendedName>
</protein>
<dbReference type="SUPFAM" id="SSF51735">
    <property type="entry name" value="NAD(P)-binding Rossmann-fold domains"/>
    <property type="match status" value="1"/>
</dbReference>
<feature type="domain" description="RmlD-like substrate binding" evidence="3">
    <location>
        <begin position="1"/>
        <end position="146"/>
    </location>
</feature>
<dbReference type="GO" id="GO:0019305">
    <property type="term" value="P:dTDP-rhamnose biosynthetic process"/>
    <property type="evidence" value="ECO:0007669"/>
    <property type="project" value="UniProtKB-UniPathway"/>
</dbReference>
<evidence type="ECO:0000259" key="3">
    <source>
        <dbReference type="Pfam" id="PF04321"/>
    </source>
</evidence>
<evidence type="ECO:0000256" key="2">
    <source>
        <dbReference type="RuleBase" id="RU364082"/>
    </source>
</evidence>
<dbReference type="PANTHER" id="PTHR10491:SF4">
    <property type="entry name" value="METHIONINE ADENOSYLTRANSFERASE 2 SUBUNIT BETA"/>
    <property type="match status" value="1"/>
</dbReference>
<evidence type="ECO:0000256" key="1">
    <source>
        <dbReference type="ARBA" id="ARBA00010944"/>
    </source>
</evidence>
<accession>A0A060BTM0</accession>
<dbReference type="EMBL" id="KF116930">
    <property type="protein sequence ID" value="AIA84180.1"/>
    <property type="molecule type" value="Genomic_DNA"/>
</dbReference>
<dbReference type="PANTHER" id="PTHR10491">
    <property type="entry name" value="DTDP-4-DEHYDRORHAMNOSE REDUCTASE"/>
    <property type="match status" value="1"/>
</dbReference>
<keyword evidence="2" id="KW-0521">NADP</keyword>
<dbReference type="GO" id="GO:0008831">
    <property type="term" value="F:dTDP-4-dehydrorhamnose reductase activity"/>
    <property type="evidence" value="ECO:0007669"/>
    <property type="project" value="UniProtKB-EC"/>
</dbReference>